<reference evidence="2 3" key="1">
    <citation type="submission" date="2015-05" db="EMBL/GenBank/DDBJ databases">
        <title>Draft genome sequence of the bacterium Gordonia jacobaea a new member of the Gordonia genus.</title>
        <authorList>
            <person name="Jimenez-Galisteo G."/>
            <person name="Dominguez A."/>
            <person name="Munoz E."/>
            <person name="Vinas M."/>
        </authorList>
    </citation>
    <scope>NUCLEOTIDE SEQUENCE [LARGE SCALE GENOMIC DNA]</scope>
    <source>
        <strain evidence="3">mv1</strain>
    </source>
</reference>
<keyword evidence="3" id="KW-1185">Reference proteome</keyword>
<evidence type="ECO:0000313" key="3">
    <source>
        <dbReference type="Proteomes" id="UP000037247"/>
    </source>
</evidence>
<evidence type="ECO:0000313" key="2">
    <source>
        <dbReference type="EMBL" id="KNA89566.1"/>
    </source>
</evidence>
<evidence type="ECO:0000256" key="1">
    <source>
        <dbReference type="SAM" id="Phobius"/>
    </source>
</evidence>
<keyword evidence="1" id="KW-0472">Membrane</keyword>
<dbReference type="EMBL" id="LDTZ01000024">
    <property type="protein sequence ID" value="KNA89566.1"/>
    <property type="molecule type" value="Genomic_DNA"/>
</dbReference>
<comment type="caution">
    <text evidence="2">The sequence shown here is derived from an EMBL/GenBank/DDBJ whole genome shotgun (WGS) entry which is preliminary data.</text>
</comment>
<proteinExistence type="predicted"/>
<evidence type="ECO:0008006" key="4">
    <source>
        <dbReference type="Google" id="ProtNLM"/>
    </source>
</evidence>
<accession>A0ABR5I7D0</accession>
<protein>
    <recommendedName>
        <fullName evidence="4">Transmembrane protein</fullName>
    </recommendedName>
</protein>
<name>A0ABR5I7D0_9ACTN</name>
<keyword evidence="1" id="KW-1133">Transmembrane helix</keyword>
<sequence>MDILESIFKVFAIGLVLGAGLPALFAVGMVCESRGEGGLNADGTTSAPNPALRALGYVLFAIVAAVIVIGLLWICRQTLNYYFDIKIFPSWAYKK</sequence>
<dbReference type="RefSeq" id="WP_049700840.1">
    <property type="nucleotide sequence ID" value="NZ_CBDRLS010000002.1"/>
</dbReference>
<gene>
    <name evidence="2" type="ORF">ABW18_20555</name>
</gene>
<feature type="transmembrane region" description="Helical" evidence="1">
    <location>
        <begin position="7"/>
        <end position="30"/>
    </location>
</feature>
<dbReference type="Proteomes" id="UP000037247">
    <property type="component" value="Unassembled WGS sequence"/>
</dbReference>
<keyword evidence="1" id="KW-0812">Transmembrane</keyword>
<organism evidence="2 3">
    <name type="scientific">Gordonia jacobaea</name>
    <dbReference type="NCBI Taxonomy" id="122202"/>
    <lineage>
        <taxon>Bacteria</taxon>
        <taxon>Bacillati</taxon>
        <taxon>Actinomycetota</taxon>
        <taxon>Actinomycetes</taxon>
        <taxon>Mycobacteriales</taxon>
        <taxon>Gordoniaceae</taxon>
        <taxon>Gordonia</taxon>
    </lineage>
</organism>
<feature type="transmembrane region" description="Helical" evidence="1">
    <location>
        <begin position="54"/>
        <end position="75"/>
    </location>
</feature>